<organism evidence="1">
    <name type="scientific">Siphoviridae sp. ctt1f11</name>
    <dbReference type="NCBI Taxonomy" id="2827959"/>
    <lineage>
        <taxon>Viruses</taxon>
        <taxon>Duplodnaviria</taxon>
        <taxon>Heunggongvirae</taxon>
        <taxon>Uroviricota</taxon>
        <taxon>Caudoviricetes</taxon>
    </lineage>
</organism>
<evidence type="ECO:0000313" key="1">
    <source>
        <dbReference type="EMBL" id="DAF48789.1"/>
    </source>
</evidence>
<name>A0A8S5SCT8_9CAUD</name>
<sequence length="86" mass="9869">MNCIQVKFIDLPHRVHGVTTYCMDANGEIFYTILLNARDTAERHRSSYVHELEHISNCDFSSMMSIDELEGLRHHTTASPLCVFAK</sequence>
<dbReference type="EMBL" id="BK032573">
    <property type="protein sequence ID" value="DAF48789.1"/>
    <property type="molecule type" value="Genomic_DNA"/>
</dbReference>
<reference evidence="1" key="1">
    <citation type="journal article" date="2021" name="Proc. Natl. Acad. Sci. U.S.A.">
        <title>A Catalog of Tens of Thousands of Viruses from Human Metagenomes Reveals Hidden Associations with Chronic Diseases.</title>
        <authorList>
            <person name="Tisza M.J."/>
            <person name="Buck C.B."/>
        </authorList>
    </citation>
    <scope>NUCLEOTIDE SEQUENCE</scope>
    <source>
        <strain evidence="1">Ctt1f11</strain>
    </source>
</reference>
<proteinExistence type="predicted"/>
<protein>
    <submittedName>
        <fullName evidence="1">IrrE N-terminal-like domain</fullName>
    </submittedName>
</protein>
<accession>A0A8S5SCT8</accession>